<protein>
    <submittedName>
        <fullName evidence="2">Uncharacterized protein</fullName>
    </submittedName>
</protein>
<reference evidence="2" key="3">
    <citation type="journal article" date="2017" name="Nature">
        <title>Genome sequence of the progenitor of the wheat D genome Aegilops tauschii.</title>
        <authorList>
            <person name="Luo M.C."/>
            <person name="Gu Y.Q."/>
            <person name="Puiu D."/>
            <person name="Wang H."/>
            <person name="Twardziok S.O."/>
            <person name="Deal K.R."/>
            <person name="Huo N."/>
            <person name="Zhu T."/>
            <person name="Wang L."/>
            <person name="Wang Y."/>
            <person name="McGuire P.E."/>
            <person name="Liu S."/>
            <person name="Long H."/>
            <person name="Ramasamy R.K."/>
            <person name="Rodriguez J.C."/>
            <person name="Van S.L."/>
            <person name="Yuan L."/>
            <person name="Wang Z."/>
            <person name="Xia Z."/>
            <person name="Xiao L."/>
            <person name="Anderson O.D."/>
            <person name="Ouyang S."/>
            <person name="Liang Y."/>
            <person name="Zimin A.V."/>
            <person name="Pertea G."/>
            <person name="Qi P."/>
            <person name="Bennetzen J.L."/>
            <person name="Dai X."/>
            <person name="Dawson M.W."/>
            <person name="Muller H.G."/>
            <person name="Kugler K."/>
            <person name="Rivarola-Duarte L."/>
            <person name="Spannagl M."/>
            <person name="Mayer K.F.X."/>
            <person name="Lu F.H."/>
            <person name="Bevan M.W."/>
            <person name="Leroy P."/>
            <person name="Li P."/>
            <person name="You F.M."/>
            <person name="Sun Q."/>
            <person name="Liu Z."/>
            <person name="Lyons E."/>
            <person name="Wicker T."/>
            <person name="Salzberg S.L."/>
            <person name="Devos K.M."/>
            <person name="Dvorak J."/>
        </authorList>
    </citation>
    <scope>NUCLEOTIDE SEQUENCE [LARGE SCALE GENOMIC DNA]</scope>
    <source>
        <strain evidence="2">cv. AL8/78</strain>
    </source>
</reference>
<organism evidence="2 3">
    <name type="scientific">Aegilops tauschii subsp. strangulata</name>
    <name type="common">Goatgrass</name>
    <dbReference type="NCBI Taxonomy" id="200361"/>
    <lineage>
        <taxon>Eukaryota</taxon>
        <taxon>Viridiplantae</taxon>
        <taxon>Streptophyta</taxon>
        <taxon>Embryophyta</taxon>
        <taxon>Tracheophyta</taxon>
        <taxon>Spermatophyta</taxon>
        <taxon>Magnoliopsida</taxon>
        <taxon>Liliopsida</taxon>
        <taxon>Poales</taxon>
        <taxon>Poaceae</taxon>
        <taxon>BOP clade</taxon>
        <taxon>Pooideae</taxon>
        <taxon>Triticodae</taxon>
        <taxon>Triticeae</taxon>
        <taxon>Triticinae</taxon>
        <taxon>Aegilops</taxon>
    </lineage>
</organism>
<keyword evidence="3" id="KW-1185">Reference proteome</keyword>
<reference evidence="3" key="1">
    <citation type="journal article" date="2014" name="Science">
        <title>Ancient hybridizations among the ancestral genomes of bread wheat.</title>
        <authorList>
            <consortium name="International Wheat Genome Sequencing Consortium,"/>
            <person name="Marcussen T."/>
            <person name="Sandve S.R."/>
            <person name="Heier L."/>
            <person name="Spannagl M."/>
            <person name="Pfeifer M."/>
            <person name="Jakobsen K.S."/>
            <person name="Wulff B.B."/>
            <person name="Steuernagel B."/>
            <person name="Mayer K.F."/>
            <person name="Olsen O.A."/>
        </authorList>
    </citation>
    <scope>NUCLEOTIDE SEQUENCE [LARGE SCALE GENOMIC DNA]</scope>
    <source>
        <strain evidence="3">cv. AL8/78</strain>
    </source>
</reference>
<reference evidence="2" key="5">
    <citation type="journal article" date="2021" name="G3 (Bethesda)">
        <title>Aegilops tauschii genome assembly Aet v5.0 features greater sequence contiguity and improved annotation.</title>
        <authorList>
            <person name="Wang L."/>
            <person name="Zhu T."/>
            <person name="Rodriguez J.C."/>
            <person name="Deal K.R."/>
            <person name="Dubcovsky J."/>
            <person name="McGuire P.E."/>
            <person name="Lux T."/>
            <person name="Spannagl M."/>
            <person name="Mayer K.F.X."/>
            <person name="Baldrich P."/>
            <person name="Meyers B.C."/>
            <person name="Huo N."/>
            <person name="Gu Y.Q."/>
            <person name="Zhou H."/>
            <person name="Devos K.M."/>
            <person name="Bennetzen J.L."/>
            <person name="Unver T."/>
            <person name="Budak H."/>
            <person name="Gulick P.J."/>
            <person name="Galiba G."/>
            <person name="Kalapos B."/>
            <person name="Nelson D.R."/>
            <person name="Li P."/>
            <person name="You F.M."/>
            <person name="Luo M.C."/>
            <person name="Dvorak J."/>
        </authorList>
    </citation>
    <scope>NUCLEOTIDE SEQUENCE [LARGE SCALE GENOMIC DNA]</scope>
    <source>
        <strain evidence="2">cv. AL8/78</strain>
    </source>
</reference>
<reference evidence="2" key="4">
    <citation type="submission" date="2019-03" db="UniProtKB">
        <authorList>
            <consortium name="EnsemblPlants"/>
        </authorList>
    </citation>
    <scope>IDENTIFICATION</scope>
</reference>
<feature type="region of interest" description="Disordered" evidence="1">
    <location>
        <begin position="33"/>
        <end position="55"/>
    </location>
</feature>
<name>A0A453HT66_AEGTS</name>
<evidence type="ECO:0000313" key="3">
    <source>
        <dbReference type="Proteomes" id="UP000015105"/>
    </source>
</evidence>
<dbReference type="Gramene" id="AET4Gv20290600.23">
    <property type="protein sequence ID" value="AET4Gv20290600.23"/>
    <property type="gene ID" value="AET4Gv20290600"/>
</dbReference>
<evidence type="ECO:0000256" key="1">
    <source>
        <dbReference type="SAM" id="MobiDB-lite"/>
    </source>
</evidence>
<dbReference type="AlphaFoldDB" id="A0A453HT66"/>
<evidence type="ECO:0000313" key="2">
    <source>
        <dbReference type="EnsemblPlants" id="AET4Gv20290600.23"/>
    </source>
</evidence>
<reference evidence="3" key="2">
    <citation type="journal article" date="2017" name="Nat. Plants">
        <title>The Aegilops tauschii genome reveals multiple impacts of transposons.</title>
        <authorList>
            <person name="Zhao G."/>
            <person name="Zou C."/>
            <person name="Li K."/>
            <person name="Wang K."/>
            <person name="Li T."/>
            <person name="Gao L."/>
            <person name="Zhang X."/>
            <person name="Wang H."/>
            <person name="Yang Z."/>
            <person name="Liu X."/>
            <person name="Jiang W."/>
            <person name="Mao L."/>
            <person name="Kong X."/>
            <person name="Jiao Y."/>
            <person name="Jia J."/>
        </authorList>
    </citation>
    <scope>NUCLEOTIDE SEQUENCE [LARGE SCALE GENOMIC DNA]</scope>
    <source>
        <strain evidence="3">cv. AL8/78</strain>
    </source>
</reference>
<proteinExistence type="predicted"/>
<sequence>IQHLVLRQAGIEQTIFIPQPFLQSIHNIPQITRASFGTSPSGYKKQRAPVGEQQR</sequence>
<dbReference type="EnsemblPlants" id="AET4Gv20290600.23">
    <property type="protein sequence ID" value="AET4Gv20290600.23"/>
    <property type="gene ID" value="AET4Gv20290600"/>
</dbReference>
<accession>A0A453HT66</accession>
<dbReference type="Proteomes" id="UP000015105">
    <property type="component" value="Chromosome 4D"/>
</dbReference>